<organism evidence="2 3">
    <name type="scientific">Adiantum capillus-veneris</name>
    <name type="common">Maidenhair fern</name>
    <dbReference type="NCBI Taxonomy" id="13818"/>
    <lineage>
        <taxon>Eukaryota</taxon>
        <taxon>Viridiplantae</taxon>
        <taxon>Streptophyta</taxon>
        <taxon>Embryophyta</taxon>
        <taxon>Tracheophyta</taxon>
        <taxon>Polypodiopsida</taxon>
        <taxon>Polypodiidae</taxon>
        <taxon>Polypodiales</taxon>
        <taxon>Pteridineae</taxon>
        <taxon>Pteridaceae</taxon>
        <taxon>Vittarioideae</taxon>
        <taxon>Adiantum</taxon>
    </lineage>
</organism>
<accession>A0A9D4U9W1</accession>
<evidence type="ECO:0000256" key="1">
    <source>
        <dbReference type="SAM" id="MobiDB-lite"/>
    </source>
</evidence>
<protein>
    <submittedName>
        <fullName evidence="2">Uncharacterized protein</fullName>
    </submittedName>
</protein>
<dbReference type="EMBL" id="JABFUD020000020">
    <property type="protein sequence ID" value="KAI5064146.1"/>
    <property type="molecule type" value="Genomic_DNA"/>
</dbReference>
<dbReference type="AlphaFoldDB" id="A0A9D4U9W1"/>
<proteinExistence type="predicted"/>
<reference evidence="2" key="1">
    <citation type="submission" date="2021-01" db="EMBL/GenBank/DDBJ databases">
        <title>Adiantum capillus-veneris genome.</title>
        <authorList>
            <person name="Fang Y."/>
            <person name="Liao Q."/>
        </authorList>
    </citation>
    <scope>NUCLEOTIDE SEQUENCE</scope>
    <source>
        <strain evidence="2">H3</strain>
        <tissue evidence="2">Leaf</tissue>
    </source>
</reference>
<dbReference type="Proteomes" id="UP000886520">
    <property type="component" value="Chromosome 20"/>
</dbReference>
<keyword evidence="3" id="KW-1185">Reference proteome</keyword>
<comment type="caution">
    <text evidence="2">The sequence shown here is derived from an EMBL/GenBank/DDBJ whole genome shotgun (WGS) entry which is preliminary data.</text>
</comment>
<name>A0A9D4U9W1_ADICA</name>
<sequence>MLARTSPVVDLASQNSHAIASQCTKRRLSMLARTMPVGDSTSQNSHAIAGCNRTRDPHLASTASLSSNPKPAHRSSEADRDLSLLQKTRW</sequence>
<evidence type="ECO:0000313" key="3">
    <source>
        <dbReference type="Proteomes" id="UP000886520"/>
    </source>
</evidence>
<gene>
    <name evidence="2" type="ORF">GOP47_0020816</name>
</gene>
<evidence type="ECO:0000313" key="2">
    <source>
        <dbReference type="EMBL" id="KAI5064146.1"/>
    </source>
</evidence>
<feature type="region of interest" description="Disordered" evidence="1">
    <location>
        <begin position="36"/>
        <end position="90"/>
    </location>
</feature>